<accession>A0ABT3G786</accession>
<dbReference type="InterPro" id="IPR056101">
    <property type="entry name" value="DUF7684"/>
</dbReference>
<evidence type="ECO:0000259" key="1">
    <source>
        <dbReference type="Pfam" id="PF24733"/>
    </source>
</evidence>
<feature type="domain" description="DUF7684" evidence="1">
    <location>
        <begin position="2"/>
        <end position="86"/>
    </location>
</feature>
<protein>
    <recommendedName>
        <fullName evidence="1">DUF7684 domain-containing protein</fullName>
    </recommendedName>
</protein>
<proteinExistence type="predicted"/>
<evidence type="ECO:0000313" key="3">
    <source>
        <dbReference type="Proteomes" id="UP001165653"/>
    </source>
</evidence>
<dbReference type="Pfam" id="PF24733">
    <property type="entry name" value="DUF7684"/>
    <property type="match status" value="1"/>
</dbReference>
<keyword evidence="3" id="KW-1185">Reference proteome</keyword>
<reference evidence="2" key="1">
    <citation type="submission" date="2022-10" db="EMBL/GenBank/DDBJ databases">
        <title>Luteolibacter sp. GHJ8, whole genome shotgun sequencing project.</title>
        <authorList>
            <person name="Zhao G."/>
            <person name="Shen L."/>
        </authorList>
    </citation>
    <scope>NUCLEOTIDE SEQUENCE</scope>
    <source>
        <strain evidence="2">GHJ8</strain>
    </source>
</reference>
<sequence>MEAGCRYVVCGGQDCEDWHDAVDMAFVLANADEPGGADAAPLVMTTWHEKESPDEVAFHFIHLTDFEDVAFRNYLVLHLGAGPEEQPLEATVISHALHRWQAGGGGI</sequence>
<name>A0ABT3G786_9BACT</name>
<organism evidence="2 3">
    <name type="scientific">Luteolibacter rhizosphaerae</name>
    <dbReference type="NCBI Taxonomy" id="2989719"/>
    <lineage>
        <taxon>Bacteria</taxon>
        <taxon>Pseudomonadati</taxon>
        <taxon>Verrucomicrobiota</taxon>
        <taxon>Verrucomicrobiia</taxon>
        <taxon>Verrucomicrobiales</taxon>
        <taxon>Verrucomicrobiaceae</taxon>
        <taxon>Luteolibacter</taxon>
    </lineage>
</organism>
<comment type="caution">
    <text evidence="2">The sequence shown here is derived from an EMBL/GenBank/DDBJ whole genome shotgun (WGS) entry which is preliminary data.</text>
</comment>
<dbReference type="Proteomes" id="UP001165653">
    <property type="component" value="Unassembled WGS sequence"/>
</dbReference>
<evidence type="ECO:0000313" key="2">
    <source>
        <dbReference type="EMBL" id="MCW1915716.1"/>
    </source>
</evidence>
<dbReference type="EMBL" id="JAPDDR010000010">
    <property type="protein sequence ID" value="MCW1915716.1"/>
    <property type="molecule type" value="Genomic_DNA"/>
</dbReference>
<gene>
    <name evidence="2" type="ORF">OJ996_19170</name>
</gene>